<evidence type="ECO:0000313" key="3">
    <source>
        <dbReference type="Proteomes" id="UP000030706"/>
    </source>
</evidence>
<dbReference type="Proteomes" id="UP000030706">
    <property type="component" value="Unassembled WGS sequence"/>
</dbReference>
<feature type="region of interest" description="Disordered" evidence="1">
    <location>
        <begin position="70"/>
        <end position="93"/>
    </location>
</feature>
<dbReference type="AlphaFoldDB" id="A0A074XSI0"/>
<sequence length="93" mass="10048">MDPGTKTSNERTPSRVTEGKKAKQRRRVGTILVCTCISPAVSFLSWREGACREKGYQKFAPAGTYVETPEAIPSPLTGQLSSSTSQAKTSARN</sequence>
<proteinExistence type="predicted"/>
<feature type="compositionally biased region" description="Polar residues" evidence="1">
    <location>
        <begin position="76"/>
        <end position="93"/>
    </location>
</feature>
<protein>
    <submittedName>
        <fullName evidence="2">Uncharacterized protein</fullName>
    </submittedName>
</protein>
<evidence type="ECO:0000256" key="1">
    <source>
        <dbReference type="SAM" id="MobiDB-lite"/>
    </source>
</evidence>
<dbReference type="GeneID" id="40746978"/>
<feature type="region of interest" description="Disordered" evidence="1">
    <location>
        <begin position="1"/>
        <end position="25"/>
    </location>
</feature>
<reference evidence="2 3" key="1">
    <citation type="journal article" date="2014" name="BMC Genomics">
        <title>Genome sequencing of four Aureobasidium pullulans varieties: biotechnological potential, stress tolerance, and description of new species.</title>
        <authorList>
            <person name="Gostin Ar C."/>
            <person name="Ohm R.A."/>
            <person name="Kogej T."/>
            <person name="Sonjak S."/>
            <person name="Turk M."/>
            <person name="Zajc J."/>
            <person name="Zalar P."/>
            <person name="Grube M."/>
            <person name="Sun H."/>
            <person name="Han J."/>
            <person name="Sharma A."/>
            <person name="Chiniquy J."/>
            <person name="Ngan C.Y."/>
            <person name="Lipzen A."/>
            <person name="Barry K."/>
            <person name="Grigoriev I.V."/>
            <person name="Gunde-Cimerman N."/>
        </authorList>
    </citation>
    <scope>NUCLEOTIDE SEQUENCE [LARGE SCALE GENOMIC DNA]</scope>
    <source>
        <strain evidence="2 3">EXF-150</strain>
    </source>
</reference>
<accession>A0A074XSI0</accession>
<dbReference type="RefSeq" id="XP_029764740.1">
    <property type="nucleotide sequence ID" value="XM_029904672.1"/>
</dbReference>
<keyword evidence="3" id="KW-1185">Reference proteome</keyword>
<dbReference type="HOGENOM" id="CLU_2399316_0_0_1"/>
<organism evidence="2 3">
    <name type="scientific">Aureobasidium pullulans EXF-150</name>
    <dbReference type="NCBI Taxonomy" id="1043002"/>
    <lineage>
        <taxon>Eukaryota</taxon>
        <taxon>Fungi</taxon>
        <taxon>Dikarya</taxon>
        <taxon>Ascomycota</taxon>
        <taxon>Pezizomycotina</taxon>
        <taxon>Dothideomycetes</taxon>
        <taxon>Dothideomycetidae</taxon>
        <taxon>Dothideales</taxon>
        <taxon>Saccotheciaceae</taxon>
        <taxon>Aureobasidium</taxon>
    </lineage>
</organism>
<gene>
    <name evidence="2" type="ORF">M438DRAFT_342129</name>
</gene>
<evidence type="ECO:0000313" key="2">
    <source>
        <dbReference type="EMBL" id="KEQ88553.1"/>
    </source>
</evidence>
<name>A0A074XSI0_AURPU</name>
<dbReference type="EMBL" id="KL584975">
    <property type="protein sequence ID" value="KEQ88553.1"/>
    <property type="molecule type" value="Genomic_DNA"/>
</dbReference>
<feature type="compositionally biased region" description="Basic and acidic residues" evidence="1">
    <location>
        <begin position="8"/>
        <end position="21"/>
    </location>
</feature>